<accession>V4P3W5</accession>
<dbReference type="RefSeq" id="WP_018084188.1">
    <property type="nucleotide sequence ID" value="NZ_AQWM01000075.1"/>
</dbReference>
<organism evidence="1 2">
    <name type="scientific">Asticcacaulis benevestitus DSM 16100 = ATCC BAA-896</name>
    <dbReference type="NCBI Taxonomy" id="1121022"/>
    <lineage>
        <taxon>Bacteria</taxon>
        <taxon>Pseudomonadati</taxon>
        <taxon>Pseudomonadota</taxon>
        <taxon>Alphaproteobacteria</taxon>
        <taxon>Caulobacterales</taxon>
        <taxon>Caulobacteraceae</taxon>
        <taxon>Asticcacaulis</taxon>
    </lineage>
</organism>
<gene>
    <name evidence="1" type="ORF">ABENE_20615</name>
</gene>
<keyword evidence="2" id="KW-1185">Reference proteome</keyword>
<dbReference type="EMBL" id="AWGB01000073">
    <property type="protein sequence ID" value="ESQ82796.1"/>
    <property type="molecule type" value="Genomic_DNA"/>
</dbReference>
<reference evidence="1 2" key="1">
    <citation type="journal article" date="2014" name="Nature">
        <title>Sequential evolution of bacterial morphology by co-option of a developmental regulator.</title>
        <authorList>
            <person name="Jiang C."/>
            <person name="Brown P.J."/>
            <person name="Ducret A."/>
            <person name="Brun Y.V."/>
        </authorList>
    </citation>
    <scope>NUCLEOTIDE SEQUENCE [LARGE SCALE GENOMIC DNA]</scope>
    <source>
        <strain evidence="1 2">DSM 16100</strain>
    </source>
</reference>
<proteinExistence type="predicted"/>
<dbReference type="AlphaFoldDB" id="V4P3W5"/>
<sequence length="165" mass="18882">MNSKPSLSQLEAYLADHGRDAGKYDGLDLSHYVPRRHRDKEAYLRDGQDVFYELVRDFLRQQPNRVRLMIEFTTDPGMGVSSALEYLRDIVDPEQDSSNNHEALFYRALGGGTDWWAMEYCTANGIDTGTKMIDGRPKVYMFAHFLQDILRQAKEEGLIKSEGGI</sequence>
<name>V4P3W5_9CAUL</name>
<dbReference type="Proteomes" id="UP000017837">
    <property type="component" value="Unassembled WGS sequence"/>
</dbReference>
<protein>
    <submittedName>
        <fullName evidence="1">Uncharacterized protein</fullName>
    </submittedName>
</protein>
<evidence type="ECO:0000313" key="1">
    <source>
        <dbReference type="EMBL" id="ESQ82796.1"/>
    </source>
</evidence>
<dbReference type="PATRIC" id="fig|1121022.4.peg.4222"/>
<evidence type="ECO:0000313" key="2">
    <source>
        <dbReference type="Proteomes" id="UP000017837"/>
    </source>
</evidence>
<comment type="caution">
    <text evidence="1">The sequence shown here is derived from an EMBL/GenBank/DDBJ whole genome shotgun (WGS) entry which is preliminary data.</text>
</comment>